<dbReference type="AlphaFoldDB" id="A0A0J1BA97"/>
<dbReference type="STRING" id="595434.RISK_004039"/>
<feature type="compositionally biased region" description="Polar residues" evidence="1">
    <location>
        <begin position="32"/>
        <end position="43"/>
    </location>
</feature>
<sequence length="73" mass="7995">MSSNLPPQQVAHPSFCNPSGLGFQPENPPSQPAAQATREQQVTMLAVCRKPPGEEPEGSRPSALREQTRRETR</sequence>
<gene>
    <name evidence="2" type="ORF">RISK_004039</name>
</gene>
<proteinExistence type="predicted"/>
<feature type="region of interest" description="Disordered" evidence="1">
    <location>
        <begin position="1"/>
        <end position="73"/>
    </location>
</feature>
<protein>
    <submittedName>
        <fullName evidence="2">Uncharacterized protein</fullName>
    </submittedName>
</protein>
<evidence type="ECO:0000313" key="2">
    <source>
        <dbReference type="EMBL" id="KLU03632.1"/>
    </source>
</evidence>
<organism evidence="2 3">
    <name type="scientific">Rhodopirellula islandica</name>
    <dbReference type="NCBI Taxonomy" id="595434"/>
    <lineage>
        <taxon>Bacteria</taxon>
        <taxon>Pseudomonadati</taxon>
        <taxon>Planctomycetota</taxon>
        <taxon>Planctomycetia</taxon>
        <taxon>Pirellulales</taxon>
        <taxon>Pirellulaceae</taxon>
        <taxon>Rhodopirellula</taxon>
    </lineage>
</organism>
<comment type="caution">
    <text evidence="2">The sequence shown here is derived from an EMBL/GenBank/DDBJ whole genome shotgun (WGS) entry which is preliminary data.</text>
</comment>
<dbReference type="AntiFam" id="ANF00255">
    <property type="entry name" value="Protein of unknown function (DUF1584)"/>
</dbReference>
<dbReference type="PATRIC" id="fig|595434.4.peg.3830"/>
<name>A0A0J1BA97_RHOIS</name>
<dbReference type="Proteomes" id="UP000036367">
    <property type="component" value="Unassembled WGS sequence"/>
</dbReference>
<evidence type="ECO:0000256" key="1">
    <source>
        <dbReference type="SAM" id="MobiDB-lite"/>
    </source>
</evidence>
<accession>A0A0J1BA97</accession>
<dbReference type="EMBL" id="LECT01000031">
    <property type="protein sequence ID" value="KLU03632.1"/>
    <property type="molecule type" value="Genomic_DNA"/>
</dbReference>
<keyword evidence="3" id="KW-1185">Reference proteome</keyword>
<evidence type="ECO:0000313" key="3">
    <source>
        <dbReference type="Proteomes" id="UP000036367"/>
    </source>
</evidence>
<reference evidence="2" key="1">
    <citation type="submission" date="2015-05" db="EMBL/GenBank/DDBJ databases">
        <title>Permanent draft genome of Rhodopirellula islandicus K833.</title>
        <authorList>
            <person name="Kizina J."/>
            <person name="Richter M."/>
            <person name="Glockner F.O."/>
            <person name="Harder J."/>
        </authorList>
    </citation>
    <scope>NUCLEOTIDE SEQUENCE [LARGE SCALE GENOMIC DNA]</scope>
    <source>
        <strain evidence="2">K833</strain>
    </source>
</reference>